<keyword evidence="3 6" id="KW-0812">Transmembrane</keyword>
<evidence type="ECO:0000256" key="1">
    <source>
        <dbReference type="ARBA" id="ARBA00004651"/>
    </source>
</evidence>
<evidence type="ECO:0000313" key="8">
    <source>
        <dbReference type="EMBL" id="NNG40403.1"/>
    </source>
</evidence>
<feature type="transmembrane region" description="Helical" evidence="6">
    <location>
        <begin position="27"/>
        <end position="49"/>
    </location>
</feature>
<feature type="transmembrane region" description="Helical" evidence="6">
    <location>
        <begin position="203"/>
        <end position="223"/>
    </location>
</feature>
<keyword evidence="2" id="KW-1003">Cell membrane</keyword>
<dbReference type="RefSeq" id="WP_171156637.1">
    <property type="nucleotide sequence ID" value="NZ_JABENB010000002.1"/>
</dbReference>
<evidence type="ECO:0000256" key="3">
    <source>
        <dbReference type="ARBA" id="ARBA00022692"/>
    </source>
</evidence>
<feature type="transmembrane region" description="Helical" evidence="6">
    <location>
        <begin position="122"/>
        <end position="141"/>
    </location>
</feature>
<feature type="transmembrane region" description="Helical" evidence="6">
    <location>
        <begin position="376"/>
        <end position="397"/>
    </location>
</feature>
<reference evidence="8 9" key="1">
    <citation type="submission" date="2020-05" db="EMBL/GenBank/DDBJ databases">
        <title>Flexivirga sp. ID2601S isolated from air conditioner.</title>
        <authorList>
            <person name="Kim D.H."/>
        </authorList>
    </citation>
    <scope>NUCLEOTIDE SEQUENCE [LARGE SCALE GENOMIC DNA]</scope>
    <source>
        <strain evidence="8 9">ID2601S</strain>
    </source>
</reference>
<dbReference type="AlphaFoldDB" id="A0A849AK50"/>
<evidence type="ECO:0000256" key="2">
    <source>
        <dbReference type="ARBA" id="ARBA00022475"/>
    </source>
</evidence>
<evidence type="ECO:0000313" key="9">
    <source>
        <dbReference type="Proteomes" id="UP000557772"/>
    </source>
</evidence>
<feature type="transmembrane region" description="Helical" evidence="6">
    <location>
        <begin position="229"/>
        <end position="258"/>
    </location>
</feature>
<keyword evidence="5 6" id="KW-0472">Membrane</keyword>
<accession>A0A849AK50</accession>
<feature type="transmembrane region" description="Helical" evidence="6">
    <location>
        <begin position="61"/>
        <end position="87"/>
    </location>
</feature>
<evidence type="ECO:0000256" key="4">
    <source>
        <dbReference type="ARBA" id="ARBA00022989"/>
    </source>
</evidence>
<feature type="transmembrane region" description="Helical" evidence="6">
    <location>
        <begin position="161"/>
        <end position="182"/>
    </location>
</feature>
<protein>
    <submittedName>
        <fullName evidence="8">ABC transporter permease</fullName>
    </submittedName>
</protein>
<comment type="caution">
    <text evidence="8">The sequence shown here is derived from an EMBL/GenBank/DDBJ whole genome shotgun (WGS) entry which is preliminary data.</text>
</comment>
<feature type="transmembrane region" description="Helical" evidence="6">
    <location>
        <begin position="279"/>
        <end position="303"/>
    </location>
</feature>
<keyword evidence="9" id="KW-1185">Reference proteome</keyword>
<evidence type="ECO:0000256" key="5">
    <source>
        <dbReference type="ARBA" id="ARBA00023136"/>
    </source>
</evidence>
<feature type="transmembrane region" description="Helical" evidence="6">
    <location>
        <begin position="403"/>
        <end position="423"/>
    </location>
</feature>
<comment type="subcellular location">
    <subcellularLocation>
        <location evidence="1">Cell membrane</location>
        <topology evidence="1">Multi-pass membrane protein</topology>
    </subcellularLocation>
</comment>
<name>A0A849AK50_9MICO</name>
<organism evidence="8 9">
    <name type="scientific">Flexivirga aerilata</name>
    <dbReference type="NCBI Taxonomy" id="1656889"/>
    <lineage>
        <taxon>Bacteria</taxon>
        <taxon>Bacillati</taxon>
        <taxon>Actinomycetota</taxon>
        <taxon>Actinomycetes</taxon>
        <taxon>Micrococcales</taxon>
        <taxon>Dermacoccaceae</taxon>
        <taxon>Flexivirga</taxon>
    </lineage>
</organism>
<gene>
    <name evidence="8" type="ORF">HJ588_14120</name>
</gene>
<dbReference type="Pfam" id="PF02687">
    <property type="entry name" value="FtsX"/>
    <property type="match status" value="1"/>
</dbReference>
<evidence type="ECO:0000259" key="7">
    <source>
        <dbReference type="Pfam" id="PF02687"/>
    </source>
</evidence>
<keyword evidence="4 6" id="KW-1133">Transmembrane helix</keyword>
<feature type="domain" description="ABC3 transporter permease C-terminal" evidence="7">
    <location>
        <begin position="94"/>
        <end position="186"/>
    </location>
</feature>
<dbReference type="GO" id="GO:0005886">
    <property type="term" value="C:plasma membrane"/>
    <property type="evidence" value="ECO:0007669"/>
    <property type="project" value="UniProtKB-SubCell"/>
</dbReference>
<dbReference type="Proteomes" id="UP000557772">
    <property type="component" value="Unassembled WGS sequence"/>
</dbReference>
<evidence type="ECO:0000256" key="6">
    <source>
        <dbReference type="SAM" id="Phobius"/>
    </source>
</evidence>
<sequence>MNLLPALHTARRIERATDSSGRLPNTLAIVAFSVATAALLIALAGVHAFQVRDATQPTDVSYTYVGLAACAAGLLAAPVLTLGGVAARLTVGRRDHRLATLRLAGATRTQVVVITLAESGRLALVGSLIGIVLYAVSLAPLSTLHFGGKPFSYGELVVPLWWFPLVVLGVTLLAVGSGAIGLRRVAISPLGVTARHTPRGLSVVRLLVTALVAVTWIAIGTALQEADIVVLMLIVAVMVAVANVVGPFVLGLAGRVIARTARHAPTLLAARRIVDDPKNAWRAVGSMGLAITVAGVGGSMGSIDSSGMDRSQQLIAQDMRTGSLLTVGIIAVIAATSTCVVQAARVVDRRGELRALSRSGAQGQTLIAAALRETSLPLAITVVLSTGFTMVMMAPFARYLSPATGAWIVVAVVASVALMLGTVRLTRPLIRQAVAEV</sequence>
<dbReference type="InterPro" id="IPR003838">
    <property type="entry name" value="ABC3_permease_C"/>
</dbReference>
<feature type="transmembrane region" description="Helical" evidence="6">
    <location>
        <begin position="323"/>
        <end position="344"/>
    </location>
</feature>
<dbReference type="EMBL" id="JABENB010000002">
    <property type="protein sequence ID" value="NNG40403.1"/>
    <property type="molecule type" value="Genomic_DNA"/>
</dbReference>
<proteinExistence type="predicted"/>